<dbReference type="Gene3D" id="3.80.10.10">
    <property type="entry name" value="Ribonuclease Inhibitor"/>
    <property type="match status" value="1"/>
</dbReference>
<name>A0ABQ0M113_MYCCL</name>
<dbReference type="EMBL" id="DF849328">
    <property type="protein sequence ID" value="GAT56694.1"/>
    <property type="molecule type" value="Genomic_DNA"/>
</dbReference>
<dbReference type="InterPro" id="IPR032675">
    <property type="entry name" value="LRR_dom_sf"/>
</dbReference>
<gene>
    <name evidence="1" type="ORF">MCHLO_13321</name>
</gene>
<organism evidence="1 2">
    <name type="scientific">Mycena chlorophos</name>
    <name type="common">Agaric fungus</name>
    <name type="synonym">Agaricus chlorophos</name>
    <dbReference type="NCBI Taxonomy" id="658473"/>
    <lineage>
        <taxon>Eukaryota</taxon>
        <taxon>Fungi</taxon>
        <taxon>Dikarya</taxon>
        <taxon>Basidiomycota</taxon>
        <taxon>Agaricomycotina</taxon>
        <taxon>Agaricomycetes</taxon>
        <taxon>Agaricomycetidae</taxon>
        <taxon>Agaricales</taxon>
        <taxon>Marasmiineae</taxon>
        <taxon>Mycenaceae</taxon>
        <taxon>Mycena</taxon>
    </lineage>
</organism>
<evidence type="ECO:0000313" key="1">
    <source>
        <dbReference type="EMBL" id="GAT56694.1"/>
    </source>
</evidence>
<protein>
    <recommendedName>
        <fullName evidence="3">F-box domain-containing protein</fullName>
    </recommendedName>
</protein>
<accession>A0ABQ0M113</accession>
<dbReference type="SUPFAM" id="SSF52047">
    <property type="entry name" value="RNI-like"/>
    <property type="match status" value="1"/>
</dbReference>
<evidence type="ECO:0008006" key="3">
    <source>
        <dbReference type="Google" id="ProtNLM"/>
    </source>
</evidence>
<dbReference type="Proteomes" id="UP000815677">
    <property type="component" value="Unassembled WGS sequence"/>
</dbReference>
<sequence length="596" mass="67052">MDELKTSFRILVSSRRLCLLLRLKRAVMSSRTSPFQHILHTNTVPTSSQCDEIRSFLHPLRPELSTLDAEIHRLQTLLDAATKERNDLHGFVAAHEALLSPMRRIPNDVLGLIFLHTLPERRNTALDASEGPLLLMRVCRYWRDLTLATPRLWASIHLVLSPHASGRLVNCLDDWLARSRAVPLSITMQTPRHFPRITPLPRSESEVNESLKTPLQTLLLASKRWQRVRLAISVAEEALTLSRLTKDDLPLLSTFDLTLSAAAEESDHNFNFLATPALRRLAFAGAYDVLPQSIQWQNLTALQLRAYHEDTPCAFPYAFLVHCTALERLALTISGNQVSVSDERVQLPRLTRLSFAFFGGDPNNGQTHALAILERLELPVLHTMDIPFTPASEDLFQMPGYANVRCLILAGMMLTADELAALLARLPQLSRLRLTGEPIVRDPINGNIPDGEFLRRLVVNPPEGDAANPPLCPALEQLELTSTRAVPDSLILAFLVSRCIPPNLSVIPQLKPLAAFSCMCYRLAQLDVRNTPELASALSNGLQLRLIYEPPPLLARYSPLEGTEREPPRPHHVVHRSRLEQSSWLHEFSPDRFFEW</sequence>
<keyword evidence="2" id="KW-1185">Reference proteome</keyword>
<proteinExistence type="predicted"/>
<evidence type="ECO:0000313" key="2">
    <source>
        <dbReference type="Proteomes" id="UP000815677"/>
    </source>
</evidence>
<reference evidence="1" key="1">
    <citation type="submission" date="2014-09" db="EMBL/GenBank/DDBJ databases">
        <title>Genome sequence of the luminous mushroom Mycena chlorophos for searching fungal bioluminescence genes.</title>
        <authorList>
            <person name="Tanaka Y."/>
            <person name="Kasuga D."/>
            <person name="Oba Y."/>
            <person name="Hase S."/>
            <person name="Sato K."/>
            <person name="Oba Y."/>
            <person name="Sakakibara Y."/>
        </authorList>
    </citation>
    <scope>NUCLEOTIDE SEQUENCE</scope>
</reference>